<name>A0ABP0TF30_9BRYO</name>
<keyword evidence="1" id="KW-1133">Transmembrane helix</keyword>
<feature type="transmembrane region" description="Helical" evidence="1">
    <location>
        <begin position="41"/>
        <end position="61"/>
    </location>
</feature>
<keyword evidence="3" id="KW-1185">Reference proteome</keyword>
<evidence type="ECO:0000313" key="3">
    <source>
        <dbReference type="Proteomes" id="UP001497512"/>
    </source>
</evidence>
<organism evidence="2 3">
    <name type="scientific">Sphagnum troendelagicum</name>
    <dbReference type="NCBI Taxonomy" id="128251"/>
    <lineage>
        <taxon>Eukaryota</taxon>
        <taxon>Viridiplantae</taxon>
        <taxon>Streptophyta</taxon>
        <taxon>Embryophyta</taxon>
        <taxon>Bryophyta</taxon>
        <taxon>Sphagnophytina</taxon>
        <taxon>Sphagnopsida</taxon>
        <taxon>Sphagnales</taxon>
        <taxon>Sphagnaceae</taxon>
        <taxon>Sphagnum</taxon>
    </lineage>
</organism>
<keyword evidence="1" id="KW-0812">Transmembrane</keyword>
<evidence type="ECO:0000256" key="1">
    <source>
        <dbReference type="SAM" id="Phobius"/>
    </source>
</evidence>
<proteinExistence type="predicted"/>
<dbReference type="PANTHER" id="PTHR42861">
    <property type="entry name" value="CALCIUM-TRANSPORTING ATPASE"/>
    <property type="match status" value="1"/>
</dbReference>
<evidence type="ECO:0000313" key="2">
    <source>
        <dbReference type="EMBL" id="CAK9194985.1"/>
    </source>
</evidence>
<dbReference type="InterPro" id="IPR023298">
    <property type="entry name" value="ATPase_P-typ_TM_dom_sf"/>
</dbReference>
<dbReference type="SUPFAM" id="SSF81665">
    <property type="entry name" value="Calcium ATPase, transmembrane domain M"/>
    <property type="match status" value="1"/>
</dbReference>
<dbReference type="Proteomes" id="UP001497512">
    <property type="component" value="Chromosome 10"/>
</dbReference>
<dbReference type="Gene3D" id="1.20.1110.10">
    <property type="entry name" value="Calcium-transporting ATPase, transmembrane domain"/>
    <property type="match status" value="1"/>
</dbReference>
<keyword evidence="1" id="KW-0472">Membrane</keyword>
<sequence>MRNEAAPEPARPVIRPIIPPPVVHADRHLEAPRSEVSEFEVGSFFFFFFFYLYNILGWSSFPSIHPVKRPSKFFIPKVKDNGTRGRRRLIAAATDNPQTVCAMMPNLNRKQVPQVSGFHVEPMSWVMEVAALMAILLANGQGQPPDWEDFLGILFLLIVNSTIRFIEENNVGNAAAALMAYRAPKTKRKKGRLWKTRASVETVLPERGTLLDLRSSVQRMLADEKVKGHVMPSVN</sequence>
<protein>
    <recommendedName>
        <fullName evidence="4">Cation-transporting P-type ATPase N-terminal domain-containing protein</fullName>
    </recommendedName>
</protein>
<accession>A0ABP0TF30</accession>
<evidence type="ECO:0008006" key="4">
    <source>
        <dbReference type="Google" id="ProtNLM"/>
    </source>
</evidence>
<dbReference type="EMBL" id="OZ019902">
    <property type="protein sequence ID" value="CAK9194985.1"/>
    <property type="molecule type" value="Genomic_DNA"/>
</dbReference>
<gene>
    <name evidence="2" type="ORF">CSSPTR1EN2_LOCUS2798</name>
</gene>
<reference evidence="2" key="1">
    <citation type="submission" date="2024-02" db="EMBL/GenBank/DDBJ databases">
        <authorList>
            <consortium name="ELIXIR-Norway"/>
            <consortium name="Elixir Norway"/>
        </authorList>
    </citation>
    <scope>NUCLEOTIDE SEQUENCE</scope>
</reference>